<feature type="domain" description="DUF5979" evidence="3">
    <location>
        <begin position="1442"/>
        <end position="1571"/>
    </location>
</feature>
<feature type="domain" description="DUF5979" evidence="3">
    <location>
        <begin position="858"/>
        <end position="982"/>
    </location>
</feature>
<feature type="domain" description="DUF5979" evidence="3">
    <location>
        <begin position="1186"/>
        <end position="1281"/>
    </location>
</feature>
<feature type="domain" description="DUF5979" evidence="3">
    <location>
        <begin position="724"/>
        <end position="835"/>
    </location>
</feature>
<keyword evidence="5" id="KW-1185">Reference proteome</keyword>
<dbReference type="Proteomes" id="UP000312032">
    <property type="component" value="Unassembled WGS sequence"/>
</dbReference>
<keyword evidence="2" id="KW-0472">Membrane</keyword>
<feature type="region of interest" description="Disordered" evidence="1">
    <location>
        <begin position="1019"/>
        <end position="1054"/>
    </location>
</feature>
<feature type="transmembrane region" description="Helical" evidence="2">
    <location>
        <begin position="2010"/>
        <end position="2029"/>
    </location>
</feature>
<evidence type="ECO:0000259" key="3">
    <source>
        <dbReference type="Pfam" id="PF19407"/>
    </source>
</evidence>
<evidence type="ECO:0000256" key="2">
    <source>
        <dbReference type="SAM" id="Phobius"/>
    </source>
</evidence>
<dbReference type="InterPro" id="IPR046022">
    <property type="entry name" value="DUF5979"/>
</dbReference>
<dbReference type="EMBL" id="VDHJ01000010">
    <property type="protein sequence ID" value="TNL96637.1"/>
    <property type="molecule type" value="Genomic_DNA"/>
</dbReference>
<keyword evidence="2" id="KW-0812">Transmembrane</keyword>
<feature type="compositionally biased region" description="Polar residues" evidence="1">
    <location>
        <begin position="1094"/>
        <end position="1105"/>
    </location>
</feature>
<keyword evidence="2" id="KW-1133">Transmembrane helix</keyword>
<name>A0A5C4U2D4_9CORY</name>
<gene>
    <name evidence="4" type="ORF">FHE74_08035</name>
</gene>
<feature type="region of interest" description="Disordered" evidence="1">
    <location>
        <begin position="1086"/>
        <end position="1111"/>
    </location>
</feature>
<proteinExistence type="predicted"/>
<dbReference type="OrthoDB" id="4386102at2"/>
<evidence type="ECO:0000313" key="4">
    <source>
        <dbReference type="EMBL" id="TNL96637.1"/>
    </source>
</evidence>
<dbReference type="RefSeq" id="WP_139465991.1">
    <property type="nucleotide sequence ID" value="NZ_VDHJ01000010.1"/>
</dbReference>
<accession>A0A5C4U2D4</accession>
<dbReference type="NCBIfam" id="TIGR01167">
    <property type="entry name" value="LPXTG_anchor"/>
    <property type="match status" value="1"/>
</dbReference>
<dbReference type="Pfam" id="PF19407">
    <property type="entry name" value="DUF5979"/>
    <property type="match status" value="7"/>
</dbReference>
<feature type="compositionally biased region" description="Low complexity" evidence="1">
    <location>
        <begin position="1023"/>
        <end position="1054"/>
    </location>
</feature>
<organism evidence="4 5">
    <name type="scientific">Corynebacterium tapiri</name>
    <dbReference type="NCBI Taxonomy" id="1448266"/>
    <lineage>
        <taxon>Bacteria</taxon>
        <taxon>Bacillati</taxon>
        <taxon>Actinomycetota</taxon>
        <taxon>Actinomycetes</taxon>
        <taxon>Mycobacteriales</taxon>
        <taxon>Corynebacteriaceae</taxon>
        <taxon>Corynebacterium</taxon>
    </lineage>
</organism>
<reference evidence="4 5" key="1">
    <citation type="submission" date="2019-06" db="EMBL/GenBank/DDBJ databases">
        <authorList>
            <person name="Li J."/>
        </authorList>
    </citation>
    <scope>NUCLEOTIDE SEQUENCE [LARGE SCALE GENOMIC DNA]</scope>
    <source>
        <strain evidence="4 5">LMG 28165</strain>
    </source>
</reference>
<feature type="domain" description="DUF5979" evidence="3">
    <location>
        <begin position="1739"/>
        <end position="1820"/>
    </location>
</feature>
<protein>
    <submittedName>
        <fullName evidence="4">LPXTG cell wall anchor domain-containing protein</fullName>
    </submittedName>
</protein>
<dbReference type="Gene3D" id="2.60.40.1140">
    <property type="entry name" value="Collagen-binding surface protein Cna, B-type domain"/>
    <property type="match status" value="1"/>
</dbReference>
<comment type="caution">
    <text evidence="4">The sequence shown here is derived from an EMBL/GenBank/DDBJ whole genome shotgun (WGS) entry which is preliminary data.</text>
</comment>
<evidence type="ECO:0000313" key="5">
    <source>
        <dbReference type="Proteomes" id="UP000312032"/>
    </source>
</evidence>
<feature type="domain" description="DUF5979" evidence="3">
    <location>
        <begin position="598"/>
        <end position="698"/>
    </location>
</feature>
<evidence type="ECO:0000256" key="1">
    <source>
        <dbReference type="SAM" id="MobiDB-lite"/>
    </source>
</evidence>
<sequence length="2044" mass="217764">MTHQLHPRTMARRALAIALTMLVVIVAHLMPVAVPWQTAPTAQAQASNGSFLMGNDWNNTGCEFRQAPGDMGQICWLSMEDFVPTTSGFLGTTSLDYSLRTRTHRLGPYTLTYTLKLNTYGGRNNTGGLVVGANAATNASAGVFGRIANGMDVWVKNAASSMQTVVETDHSNLDRRGYEFTMTDIKITDPNGNPVTDYRIAGADAESTDGYEDYGERLQFDASPGNVDIDTPVIPSGYRTCERGMGPGQEQWGSYSPQPPAAKDFICWVYGKNTPDQVSGGGRTSGNVGTYLVSSPSPTRFQTTTWSSKGRQAFAIGIPMGRMTGSVTQPDTTFERNVTGSATQFNFSMALKSGDAVTNLPYQNNNYTPVVRQVNRDMKATDTQLFRSKASNGSLSPQVIGGRYQPRWQCTIGSTTTTIEPGNVPAGFTLSDHTTSGESVLGVTNPDNLIADCDVSWRAKFTPASLTLNKQVTGSAQNSQELRLRQFDLNYVCKDPSTFAAAYPQVKLSGTARLAAGGTQTINNLPAGAECTVTEGFTDNTGKQVPPAQPGNALDVQWSSGTMSQPDQNGVRSTTLRLNNGSNVVGATNKYDQRTADLTINKTILGPPVAAMTKPRDYVFEVRCTGANYVREVTLTLNGTTTASGSNVLKGVPVATDCVLTPKTGLSNAESDKYTFDGRKVTLQGAPIAEQASPVNTYKFSIADRTTQATINIEASYSYQARDVEVVKELAGPAAGSPLLSDATFRAQYECAVPNNSAVAPKTGTVDISTLASGKQIAKIPAVPVGAQCKVWEQSAPDIAGLKLDATVVAATNGTGATTALPNNDAKTKPVLTVSNATLPGQNRVVVRNSYSTQLGTVSLTKVVAGTAQNVPSTFTVNFTCGQRSVVVNGVVTPVQLKGTAQITTGQTIRLTYSDPNAPSGVNANQINDQNGAMGVPYGNTCTFSEPTPKDVPAGVQWSTDAGSKSLKIAAANTPVTITNTFVPLGQGLTINHRPTNMPTLAQPMTYSLVCTLPTAPAPAAPMPQTAPRAADGTTGGTQPSPTPTPTETNQPTDTAQPVAYQAAQLAGMNYTKTITLAPGESTQIPASDLPKGSSCTLTETSTDPLTREAGGTRFPIKRQVTVDNGSSPAAEFNGSDKVTSKFTISDNSQVTISPNYDYVYGKVTATKQVAFDPETAQYISQARKDAKRSRDFSVKLICTPPGESTPITATGVVKHDGHIVLRDSIRLGARCTASEDIVATDDGISLKQEVGVNDQAASVGKQDFTITGENTKVTFTNTYSRVLTDVVVDKVASLPANVQGDYAAAGQKIPYYTHNFSMVCRDPQTDANTPGSEIGTFNTTITGPGKGTFTKIPVGADCQITGDKFGELKLSLNNGGVEATVRPEYIDWVVTRNDGTTFKDTDLADGSTTSQTFQTTPSRDGKPTTTLTLTNHYQYDLAPVQLAKEVVIDEKDSKLLGDDYQFKFGYTCRAVGFQTAQVGYTNDTTKQPTYLPETLQWAQFKKEGTTQDGKQRYRFESPLADMPVGTECTFTEQEPQVPKQLTWRVEPEKQVTKKVQPRPAVDVWEFRNVYDHRKVAVAVAPMQDGYLKGLTGDYTYNFTCKDGAQTKAELTVSAAAGTTTSDITSKSAPTRAGTVMLPVGVDCEVTLSGSALDPRTVLEWTSGSRSPFVQFGVWREGTAVEGNPKRAGTDYAPNEVTPGMKNNTFTFNVPVDVVSAEIAPAYMVGSEATHLRDTVTLTLGKRVAGEAGKGGEFHFTSECFASPEGVTLRAGTSAKMDGIPVDQDCNIVETSDGIDKADPVLTVAETGELLQDVTVKNQQTGSTEQSVDLAVKPVAQASDNSTEGPKWAVTLLNSYPGISVDKHIKGAPISAITGAVADTAVLPDDATEMQFTYRIKNTGAMSAKDVAITEKELAGKTIRANGQEFVVDAQGTIPSKVCQVPELEPKETHECTFTVPIDVPADQHYSYKGTVGVTAVAGTSQLTAEDTYGAIRPTGILGWMLPDTGVQTLVWVILLGLIALGLGLWSYLRGRDEDTDEDIQEEE</sequence>
<feature type="domain" description="DUF5979" evidence="3">
    <location>
        <begin position="466"/>
        <end position="592"/>
    </location>
</feature>